<evidence type="ECO:0000256" key="4">
    <source>
        <dbReference type="ARBA" id="ARBA00023136"/>
    </source>
</evidence>
<dbReference type="PANTHER" id="PTHR44653">
    <property type="entry name" value="DNAJ HOMOLOG SUBFAMILY C MEMBER 1"/>
    <property type="match status" value="1"/>
</dbReference>
<evidence type="ECO:0000256" key="6">
    <source>
        <dbReference type="SAM" id="MobiDB-lite"/>
    </source>
</evidence>
<comment type="caution">
    <text evidence="10">The sequence shown here is derived from an EMBL/GenBank/DDBJ whole genome shotgun (WGS) entry which is preliminary data.</text>
</comment>
<evidence type="ECO:0000256" key="7">
    <source>
        <dbReference type="SAM" id="Phobius"/>
    </source>
</evidence>
<dbReference type="PANTHER" id="PTHR44653:SF2">
    <property type="entry name" value="DNAJ HOMOLOG SUBFAMILY C MEMBER 1"/>
    <property type="match status" value="1"/>
</dbReference>
<sequence length="417" mass="46607">MARLQGSVLLLLLCLVALVCAWSPEDHEIFRLQDEVAQHEGSNATFYSFLGVKDFASRDAINAAYKKKARVLHPDKARQRFIASYDTAPPVKKSNKGDKPTVHVHKNKKPSQKEINAFSKEASARFARLGIVTNILRGPERQRYDHFLKNGFPKWRGTGYYYQRFRPGLGSVMIGLFVFLGGGVHYLTLYMNWMKHRDFVERYIRQARRIAWGDEVQNIAGIGNGTPAPAAVPEPSSEEEPQAMNWNRKEKRAAERESRRAAKKPKSPRAAIVEQAKTSGVSTPVEAELTSGPVGAKKRTIAENGKVLIVDSVGNVYLEERTEEGELHEFLLDVDEIQKPTISDTFLVRLPIFLYNKSVGTLLGKKTSEAEMEELLEGTEEVEGVDEATATLKSAAQPNGNAESRKRKIKPSKSRAS</sequence>
<reference evidence="10" key="2">
    <citation type="submission" date="2021-08" db="EMBL/GenBank/DDBJ databases">
        <authorList>
            <person name="Gostincar C."/>
            <person name="Sun X."/>
            <person name="Song Z."/>
            <person name="Gunde-Cimerman N."/>
        </authorList>
    </citation>
    <scope>NUCLEOTIDE SEQUENCE</scope>
    <source>
        <strain evidence="10">EXF-9911</strain>
    </source>
</reference>
<feature type="compositionally biased region" description="Basic residues" evidence="6">
    <location>
        <begin position="405"/>
        <end position="417"/>
    </location>
</feature>
<dbReference type="InterPro" id="IPR001623">
    <property type="entry name" value="DnaJ_domain"/>
</dbReference>
<keyword evidence="3 7" id="KW-1133">Transmembrane helix</keyword>
<dbReference type="Pfam" id="PF00226">
    <property type="entry name" value="DnaJ"/>
    <property type="match status" value="1"/>
</dbReference>
<comment type="subcellular location">
    <subcellularLocation>
        <location evidence="5">Endomembrane system</location>
        <topology evidence="5">Single-pass membrane protein</topology>
    </subcellularLocation>
</comment>
<accession>A0A9P8EM73</accession>
<dbReference type="AlphaFoldDB" id="A0A9P8EM73"/>
<dbReference type="SUPFAM" id="SSF46565">
    <property type="entry name" value="Chaperone J-domain"/>
    <property type="match status" value="1"/>
</dbReference>
<feature type="compositionally biased region" description="Polar residues" evidence="6">
    <location>
        <begin position="393"/>
        <end position="402"/>
    </location>
</feature>
<dbReference type="Proteomes" id="UP000779574">
    <property type="component" value="Unassembled WGS sequence"/>
</dbReference>
<proteinExistence type="predicted"/>
<dbReference type="GO" id="GO:0012505">
    <property type="term" value="C:endomembrane system"/>
    <property type="evidence" value="ECO:0007669"/>
    <property type="project" value="UniProtKB-SubCell"/>
</dbReference>
<evidence type="ECO:0000256" key="5">
    <source>
        <dbReference type="ARBA" id="ARBA00037847"/>
    </source>
</evidence>
<name>A0A9P8EM73_AURME</name>
<feature type="region of interest" description="Disordered" evidence="6">
    <location>
        <begin position="223"/>
        <end position="287"/>
    </location>
</feature>
<protein>
    <recommendedName>
        <fullName evidence="9">J domain-containing protein</fullName>
    </recommendedName>
</protein>
<reference evidence="10" key="1">
    <citation type="journal article" date="2021" name="J Fungi (Basel)">
        <title>Virulence traits and population genomics of the black yeast Aureobasidium melanogenum.</title>
        <authorList>
            <person name="Cernosa A."/>
            <person name="Sun X."/>
            <person name="Gostincar C."/>
            <person name="Fang C."/>
            <person name="Gunde-Cimerman N."/>
            <person name="Song Z."/>
        </authorList>
    </citation>
    <scope>NUCLEOTIDE SEQUENCE</scope>
    <source>
        <strain evidence="10">EXF-9911</strain>
    </source>
</reference>
<keyword evidence="2 8" id="KW-0732">Signal</keyword>
<dbReference type="CDD" id="cd06257">
    <property type="entry name" value="DnaJ"/>
    <property type="match status" value="1"/>
</dbReference>
<evidence type="ECO:0000256" key="8">
    <source>
        <dbReference type="SAM" id="SignalP"/>
    </source>
</evidence>
<feature type="domain" description="J" evidence="9">
    <location>
        <begin position="45"/>
        <end position="148"/>
    </location>
</feature>
<dbReference type="OrthoDB" id="413400at2759"/>
<dbReference type="PRINTS" id="PR00625">
    <property type="entry name" value="JDOMAIN"/>
</dbReference>
<feature type="region of interest" description="Disordered" evidence="6">
    <location>
        <begin position="393"/>
        <end position="417"/>
    </location>
</feature>
<dbReference type="InterPro" id="IPR052606">
    <property type="entry name" value="DnaJ_domain_protein"/>
</dbReference>
<evidence type="ECO:0000256" key="3">
    <source>
        <dbReference type="ARBA" id="ARBA00022989"/>
    </source>
</evidence>
<dbReference type="Gene3D" id="1.10.287.110">
    <property type="entry name" value="DnaJ domain"/>
    <property type="match status" value="1"/>
</dbReference>
<evidence type="ECO:0000259" key="9">
    <source>
        <dbReference type="PROSITE" id="PS50076"/>
    </source>
</evidence>
<evidence type="ECO:0000313" key="10">
    <source>
        <dbReference type="EMBL" id="KAG9693574.1"/>
    </source>
</evidence>
<keyword evidence="4 7" id="KW-0472">Membrane</keyword>
<feature type="non-terminal residue" evidence="10">
    <location>
        <position position="417"/>
    </location>
</feature>
<evidence type="ECO:0000256" key="2">
    <source>
        <dbReference type="ARBA" id="ARBA00022729"/>
    </source>
</evidence>
<dbReference type="SMART" id="SM00271">
    <property type="entry name" value="DnaJ"/>
    <property type="match status" value="1"/>
</dbReference>
<feature type="signal peptide" evidence="8">
    <location>
        <begin position="1"/>
        <end position="21"/>
    </location>
</feature>
<gene>
    <name evidence="10" type="ORF">KCU76_g5869</name>
</gene>
<feature type="chain" id="PRO_5040494460" description="J domain-containing protein" evidence="8">
    <location>
        <begin position="22"/>
        <end position="417"/>
    </location>
</feature>
<dbReference type="PROSITE" id="PS50076">
    <property type="entry name" value="DNAJ_2"/>
    <property type="match status" value="1"/>
</dbReference>
<feature type="transmembrane region" description="Helical" evidence="7">
    <location>
        <begin position="168"/>
        <end position="189"/>
    </location>
</feature>
<evidence type="ECO:0000313" key="11">
    <source>
        <dbReference type="Proteomes" id="UP000779574"/>
    </source>
</evidence>
<evidence type="ECO:0000256" key="1">
    <source>
        <dbReference type="ARBA" id="ARBA00022692"/>
    </source>
</evidence>
<dbReference type="EMBL" id="JAHFXF010000189">
    <property type="protein sequence ID" value="KAG9693574.1"/>
    <property type="molecule type" value="Genomic_DNA"/>
</dbReference>
<feature type="region of interest" description="Disordered" evidence="6">
    <location>
        <begin position="91"/>
        <end position="110"/>
    </location>
</feature>
<organism evidence="10 11">
    <name type="scientific">Aureobasidium melanogenum</name>
    <name type="common">Aureobasidium pullulans var. melanogenum</name>
    <dbReference type="NCBI Taxonomy" id="46634"/>
    <lineage>
        <taxon>Eukaryota</taxon>
        <taxon>Fungi</taxon>
        <taxon>Dikarya</taxon>
        <taxon>Ascomycota</taxon>
        <taxon>Pezizomycotina</taxon>
        <taxon>Dothideomycetes</taxon>
        <taxon>Dothideomycetidae</taxon>
        <taxon>Dothideales</taxon>
        <taxon>Saccotheciaceae</taxon>
        <taxon>Aureobasidium</taxon>
    </lineage>
</organism>
<dbReference type="InterPro" id="IPR036869">
    <property type="entry name" value="J_dom_sf"/>
</dbReference>
<keyword evidence="1 7" id="KW-0812">Transmembrane</keyword>